<dbReference type="Pfam" id="PF08031">
    <property type="entry name" value="BBE"/>
    <property type="match status" value="1"/>
</dbReference>
<evidence type="ECO:0000256" key="1">
    <source>
        <dbReference type="ARBA" id="ARBA00001974"/>
    </source>
</evidence>
<gene>
    <name evidence="15" type="ORF">Dsin_020918</name>
</gene>
<evidence type="ECO:0000256" key="12">
    <source>
        <dbReference type="ARBA" id="ARBA00023180"/>
    </source>
</evidence>
<evidence type="ECO:0000259" key="14">
    <source>
        <dbReference type="PROSITE" id="PS51387"/>
    </source>
</evidence>
<dbReference type="Gene3D" id="3.30.43.10">
    <property type="entry name" value="Uridine Diphospho-n-acetylenolpyruvylglucosamine Reductase, domain 2"/>
    <property type="match status" value="1"/>
</dbReference>
<evidence type="ECO:0000256" key="9">
    <source>
        <dbReference type="ARBA" id="ARBA00022827"/>
    </source>
</evidence>
<dbReference type="PROSITE" id="PS51387">
    <property type="entry name" value="FAD_PCMH"/>
    <property type="match status" value="1"/>
</dbReference>
<dbReference type="GO" id="GO:0016491">
    <property type="term" value="F:oxidoreductase activity"/>
    <property type="evidence" value="ECO:0007669"/>
    <property type="project" value="UniProtKB-KW"/>
</dbReference>
<dbReference type="InterPro" id="IPR016169">
    <property type="entry name" value="FAD-bd_PCMH_sub2"/>
</dbReference>
<feature type="domain" description="FAD-binding PCMH-type" evidence="14">
    <location>
        <begin position="72"/>
        <end position="246"/>
    </location>
</feature>
<accession>A0AAE0AAN3</accession>
<evidence type="ECO:0000256" key="3">
    <source>
        <dbReference type="ARBA" id="ARBA00005466"/>
    </source>
</evidence>
<dbReference type="InterPro" id="IPR006094">
    <property type="entry name" value="Oxid_FAD_bind_N"/>
</dbReference>
<evidence type="ECO:0000256" key="4">
    <source>
        <dbReference type="ARBA" id="ARBA00022512"/>
    </source>
</evidence>
<dbReference type="InterPro" id="IPR012951">
    <property type="entry name" value="BBE"/>
</dbReference>
<keyword evidence="11" id="KW-1015">Disulfide bond</keyword>
<keyword evidence="7 13" id="KW-0732">Signal</keyword>
<evidence type="ECO:0000256" key="11">
    <source>
        <dbReference type="ARBA" id="ARBA00023157"/>
    </source>
</evidence>
<evidence type="ECO:0000256" key="6">
    <source>
        <dbReference type="ARBA" id="ARBA00022630"/>
    </source>
</evidence>
<evidence type="ECO:0000256" key="5">
    <source>
        <dbReference type="ARBA" id="ARBA00022525"/>
    </source>
</evidence>
<keyword evidence="9" id="KW-0274">FAD</keyword>
<dbReference type="SUPFAM" id="SSF56176">
    <property type="entry name" value="FAD-binding/transporter-associated domain-like"/>
    <property type="match status" value="1"/>
</dbReference>
<keyword evidence="12" id="KW-0325">Glycoprotein</keyword>
<keyword evidence="10" id="KW-0560">Oxidoreductase</keyword>
<comment type="subcellular location">
    <subcellularLocation>
        <location evidence="2">Secreted</location>
        <location evidence="2">Cell wall</location>
    </subcellularLocation>
</comment>
<feature type="signal peptide" evidence="13">
    <location>
        <begin position="1"/>
        <end position="23"/>
    </location>
</feature>
<dbReference type="AlphaFoldDB" id="A0AAE0AAN3"/>
<dbReference type="Gene3D" id="3.40.462.20">
    <property type="match status" value="1"/>
</dbReference>
<evidence type="ECO:0000256" key="8">
    <source>
        <dbReference type="ARBA" id="ARBA00022741"/>
    </source>
</evidence>
<name>A0AAE0AAN3_9ROSI</name>
<comment type="similarity">
    <text evidence="3">Belongs to the oxygen-dependent FAD-linked oxidoreductase family.</text>
</comment>
<evidence type="ECO:0000256" key="7">
    <source>
        <dbReference type="ARBA" id="ARBA00022729"/>
    </source>
</evidence>
<evidence type="ECO:0000313" key="15">
    <source>
        <dbReference type="EMBL" id="KAK3206872.1"/>
    </source>
</evidence>
<dbReference type="InterPro" id="IPR036318">
    <property type="entry name" value="FAD-bd_PCMH-like_sf"/>
</dbReference>
<keyword evidence="6" id="KW-0285">Flavoprotein</keyword>
<dbReference type="GO" id="GO:0071949">
    <property type="term" value="F:FAD binding"/>
    <property type="evidence" value="ECO:0007669"/>
    <property type="project" value="InterPro"/>
</dbReference>
<dbReference type="Gene3D" id="3.30.465.10">
    <property type="match status" value="1"/>
</dbReference>
<keyword evidence="4" id="KW-0134">Cell wall</keyword>
<proteinExistence type="inferred from homology"/>
<protein>
    <recommendedName>
        <fullName evidence="14">FAD-binding PCMH-type domain-containing protein</fullName>
    </recommendedName>
</protein>
<evidence type="ECO:0000256" key="2">
    <source>
        <dbReference type="ARBA" id="ARBA00004191"/>
    </source>
</evidence>
<feature type="chain" id="PRO_5042014849" description="FAD-binding PCMH-type domain-containing protein" evidence="13">
    <location>
        <begin position="24"/>
        <end position="537"/>
    </location>
</feature>
<dbReference type="EMBL" id="JANJYJ010000006">
    <property type="protein sequence ID" value="KAK3206872.1"/>
    <property type="molecule type" value="Genomic_DNA"/>
</dbReference>
<comment type="cofactor">
    <cofactor evidence="1">
        <name>FAD</name>
        <dbReference type="ChEBI" id="CHEBI:57692"/>
    </cofactor>
</comment>
<dbReference type="Pfam" id="PF01565">
    <property type="entry name" value="FAD_binding_4"/>
    <property type="match status" value="1"/>
</dbReference>
<sequence length="537" mass="60189">MHSSASIMNLCLLSILVISAALANSTPLQDNFLQCLYNHSQSAKPIYEAVYTSSNSSFSSVLQSYIRNLRIATPNPLAIIAAKHESHVQTTVICSKSLGLQIRIRSGGHDYEGLSYVSNVPFVILDMFNLRSININVSDESAWVQAGASMGEVYYMIAEKSKVHGFPAGVCPTLGVGGHITGGGYGNMMRKYGLSVDNVVDAQVVDVKGRILDRKSMGEDLFWAIRGGGAASFCVILSWKIKLVAVPETVTVFDVERTVEQGATDIVWKWQQVADKLDEDLFIRLLIRAVNGNKEGDPKTIKVSFVAMFLGETKRLLPLMNESLPELGLQEKDCVQMRWIDSALFWLHLPVPSTPTEVLLQRIPKSESYLKRKSDYVQEPISKTGLESIWKVLTDINEEIGMTWNPYGGKMSKIPETETAFPHRAGNIFKIQYSVSWKQGGVETTNRYLNSTRSLYEAMTPYVSKNPREAFLNYRDIDIGSNSKGTYQDGRIYGIKYFKNNFDRLVRVKTMFDPDNFFQYEQSIPTSPSQGNRKVRD</sequence>
<keyword evidence="5" id="KW-0964">Secreted</keyword>
<evidence type="ECO:0000256" key="10">
    <source>
        <dbReference type="ARBA" id="ARBA00023002"/>
    </source>
</evidence>
<reference evidence="15" key="1">
    <citation type="journal article" date="2023" name="Plant J.">
        <title>Genome sequences and population genomics provide insights into the demographic history, inbreeding, and mutation load of two 'living fossil' tree species of Dipteronia.</title>
        <authorList>
            <person name="Feng Y."/>
            <person name="Comes H.P."/>
            <person name="Chen J."/>
            <person name="Zhu S."/>
            <person name="Lu R."/>
            <person name="Zhang X."/>
            <person name="Li P."/>
            <person name="Qiu J."/>
            <person name="Olsen K.M."/>
            <person name="Qiu Y."/>
        </authorList>
    </citation>
    <scope>NUCLEOTIDE SEQUENCE</scope>
    <source>
        <strain evidence="15">NBL</strain>
    </source>
</reference>
<evidence type="ECO:0000313" key="16">
    <source>
        <dbReference type="Proteomes" id="UP001281410"/>
    </source>
</evidence>
<organism evidence="15 16">
    <name type="scientific">Dipteronia sinensis</name>
    <dbReference type="NCBI Taxonomy" id="43782"/>
    <lineage>
        <taxon>Eukaryota</taxon>
        <taxon>Viridiplantae</taxon>
        <taxon>Streptophyta</taxon>
        <taxon>Embryophyta</taxon>
        <taxon>Tracheophyta</taxon>
        <taxon>Spermatophyta</taxon>
        <taxon>Magnoliopsida</taxon>
        <taxon>eudicotyledons</taxon>
        <taxon>Gunneridae</taxon>
        <taxon>Pentapetalae</taxon>
        <taxon>rosids</taxon>
        <taxon>malvids</taxon>
        <taxon>Sapindales</taxon>
        <taxon>Sapindaceae</taxon>
        <taxon>Hippocastanoideae</taxon>
        <taxon>Acereae</taxon>
        <taxon>Dipteronia</taxon>
    </lineage>
</organism>
<keyword evidence="8" id="KW-0547">Nucleotide-binding</keyword>
<keyword evidence="16" id="KW-1185">Reference proteome</keyword>
<dbReference type="InterPro" id="IPR016167">
    <property type="entry name" value="FAD-bd_PCMH_sub1"/>
</dbReference>
<dbReference type="FunFam" id="3.30.43.10:FF:000004">
    <property type="entry name" value="Berberine bridge enzyme-like 15"/>
    <property type="match status" value="1"/>
</dbReference>
<dbReference type="InterPro" id="IPR016166">
    <property type="entry name" value="FAD-bd_PCMH"/>
</dbReference>
<dbReference type="PANTHER" id="PTHR32448">
    <property type="entry name" value="OS08G0158400 PROTEIN"/>
    <property type="match status" value="1"/>
</dbReference>
<comment type="caution">
    <text evidence="15">The sequence shown here is derived from an EMBL/GenBank/DDBJ whole genome shotgun (WGS) entry which is preliminary data.</text>
</comment>
<dbReference type="Proteomes" id="UP001281410">
    <property type="component" value="Unassembled WGS sequence"/>
</dbReference>
<evidence type="ECO:0000256" key="13">
    <source>
        <dbReference type="SAM" id="SignalP"/>
    </source>
</evidence>